<comment type="caution">
    <text evidence="2">The sequence shown here is derived from an EMBL/GenBank/DDBJ whole genome shotgun (WGS) entry which is preliminary data.</text>
</comment>
<dbReference type="PRINTS" id="PR00391">
    <property type="entry name" value="PITRANSFER"/>
</dbReference>
<dbReference type="Proteomes" id="UP000179807">
    <property type="component" value="Unassembled WGS sequence"/>
</dbReference>
<sequence length="272" mass="32016">MKIVEFRIILPTNVPQYQIGNLYMCAQRTREEAGNGEGIEILKNEPYENWNGENGQFTHKIMHFKSRVPAAIRWAIPDKYLHVHEVSHNGYPHFHTLYNIPGQDDWFSLLVESQHIEYESEKGIPENVLNLTEEELKIRKVIYLDIINSNPAPSKKEWDMHDFICPEAGVETKLFSPTGKCDETQAPDWTNEYKGTMMACVKVIKFNFKWRGLQDIVENFALNNVLHDTFLDSNRALMHWADKWFPMDMQQIRELEDKVLEEQKSQEFIRDE</sequence>
<feature type="domain" description="Phosphatidylinositol transfer protein N-terminal" evidence="1">
    <location>
        <begin position="1"/>
        <end position="259"/>
    </location>
</feature>
<keyword evidence="3" id="KW-1185">Reference proteome</keyword>
<dbReference type="Pfam" id="PF02121">
    <property type="entry name" value="IP_trans"/>
    <property type="match status" value="1"/>
</dbReference>
<evidence type="ECO:0000259" key="1">
    <source>
        <dbReference type="Pfam" id="PF02121"/>
    </source>
</evidence>
<dbReference type="InterPro" id="IPR001666">
    <property type="entry name" value="PI_transfer"/>
</dbReference>
<dbReference type="EMBL" id="MLAK01000839">
    <property type="protein sequence ID" value="OHT03088.1"/>
    <property type="molecule type" value="Genomic_DNA"/>
</dbReference>
<dbReference type="GO" id="GO:0005548">
    <property type="term" value="F:phospholipid transporter activity"/>
    <property type="evidence" value="ECO:0007669"/>
    <property type="project" value="InterPro"/>
</dbReference>
<name>A0A1J4JX98_9EUKA</name>
<evidence type="ECO:0000313" key="2">
    <source>
        <dbReference type="EMBL" id="OHT03088.1"/>
    </source>
</evidence>
<dbReference type="OrthoDB" id="18453at2759"/>
<dbReference type="VEuPathDB" id="TrichDB:TRFO_29544"/>
<dbReference type="GeneID" id="94841547"/>
<reference evidence="2" key="1">
    <citation type="submission" date="2016-10" db="EMBL/GenBank/DDBJ databases">
        <authorList>
            <person name="Benchimol M."/>
            <person name="Almeida L.G."/>
            <person name="Vasconcelos A.T."/>
            <person name="Perreira-Neves A."/>
            <person name="Rosa I.A."/>
            <person name="Tasca T."/>
            <person name="Bogo M.R."/>
            <person name="de Souza W."/>
        </authorList>
    </citation>
    <scope>NUCLEOTIDE SEQUENCE [LARGE SCALE GENOMIC DNA]</scope>
    <source>
        <strain evidence="2">K</strain>
    </source>
</reference>
<protein>
    <submittedName>
        <fullName evidence="2">Phosphatidylinositol transfer protein</fullName>
    </submittedName>
</protein>
<dbReference type="InterPro" id="IPR023393">
    <property type="entry name" value="START-like_dom_sf"/>
</dbReference>
<organism evidence="2 3">
    <name type="scientific">Tritrichomonas foetus</name>
    <dbReference type="NCBI Taxonomy" id="1144522"/>
    <lineage>
        <taxon>Eukaryota</taxon>
        <taxon>Metamonada</taxon>
        <taxon>Parabasalia</taxon>
        <taxon>Tritrichomonadida</taxon>
        <taxon>Tritrichomonadidae</taxon>
        <taxon>Tritrichomonas</taxon>
    </lineage>
</organism>
<proteinExistence type="predicted"/>
<dbReference type="Gene3D" id="3.30.530.20">
    <property type="match status" value="1"/>
</dbReference>
<dbReference type="AlphaFoldDB" id="A0A1J4JX98"/>
<dbReference type="PANTHER" id="PTHR10658:SF11">
    <property type="entry name" value="VIBRATOR, ISOFORM B"/>
    <property type="match status" value="1"/>
</dbReference>
<dbReference type="RefSeq" id="XP_068356224.1">
    <property type="nucleotide sequence ID" value="XM_068506843.1"/>
</dbReference>
<gene>
    <name evidence="2" type="ORF">TRFO_29544</name>
</gene>
<dbReference type="PANTHER" id="PTHR10658">
    <property type="entry name" value="PHOSPHATIDYLINOSITOL TRANSFER PROTEIN"/>
    <property type="match status" value="1"/>
</dbReference>
<accession>A0A1J4JX98</accession>
<evidence type="ECO:0000313" key="3">
    <source>
        <dbReference type="Proteomes" id="UP000179807"/>
    </source>
</evidence>
<dbReference type="SUPFAM" id="SSF55961">
    <property type="entry name" value="Bet v1-like"/>
    <property type="match status" value="1"/>
</dbReference>
<dbReference type="InterPro" id="IPR055261">
    <property type="entry name" value="PI_transfer_N"/>
</dbReference>